<evidence type="ECO:0000313" key="1">
    <source>
        <dbReference type="EMBL" id="KAG5585249.1"/>
    </source>
</evidence>
<dbReference type="AlphaFoldDB" id="A0A9J5XA71"/>
<dbReference type="OrthoDB" id="1934841at2759"/>
<sequence>MTLRNPHPSDGFEKNVIHTEITTEQYATKQVVIPKIPLSPPEDEQSQFKFIWKQFPIRLYFVMTINKMHYQMLDYIL</sequence>
<accession>A0A9J5XA71</accession>
<keyword evidence="2" id="KW-1185">Reference proteome</keyword>
<dbReference type="EMBL" id="JACXVP010000009">
    <property type="protein sequence ID" value="KAG5585249.1"/>
    <property type="molecule type" value="Genomic_DNA"/>
</dbReference>
<name>A0A9J5XA71_SOLCO</name>
<organism evidence="1 2">
    <name type="scientific">Solanum commersonii</name>
    <name type="common">Commerson's wild potato</name>
    <name type="synonym">Commerson's nightshade</name>
    <dbReference type="NCBI Taxonomy" id="4109"/>
    <lineage>
        <taxon>Eukaryota</taxon>
        <taxon>Viridiplantae</taxon>
        <taxon>Streptophyta</taxon>
        <taxon>Embryophyta</taxon>
        <taxon>Tracheophyta</taxon>
        <taxon>Spermatophyta</taxon>
        <taxon>Magnoliopsida</taxon>
        <taxon>eudicotyledons</taxon>
        <taxon>Gunneridae</taxon>
        <taxon>Pentapetalae</taxon>
        <taxon>asterids</taxon>
        <taxon>lamiids</taxon>
        <taxon>Solanales</taxon>
        <taxon>Solanaceae</taxon>
        <taxon>Solanoideae</taxon>
        <taxon>Solaneae</taxon>
        <taxon>Solanum</taxon>
    </lineage>
</organism>
<gene>
    <name evidence="1" type="ORF">H5410_045683</name>
</gene>
<reference evidence="1 2" key="1">
    <citation type="submission" date="2020-09" db="EMBL/GenBank/DDBJ databases">
        <title>De no assembly of potato wild relative species, Solanum commersonii.</title>
        <authorList>
            <person name="Cho K."/>
        </authorList>
    </citation>
    <scope>NUCLEOTIDE SEQUENCE [LARGE SCALE GENOMIC DNA]</scope>
    <source>
        <strain evidence="1">LZ3.2</strain>
        <tissue evidence="1">Leaf</tissue>
    </source>
</reference>
<evidence type="ECO:0000313" key="2">
    <source>
        <dbReference type="Proteomes" id="UP000824120"/>
    </source>
</evidence>
<comment type="caution">
    <text evidence="1">The sequence shown here is derived from an EMBL/GenBank/DDBJ whole genome shotgun (WGS) entry which is preliminary data.</text>
</comment>
<protein>
    <submittedName>
        <fullName evidence="1">Uncharacterized protein</fullName>
    </submittedName>
</protein>
<dbReference type="Proteomes" id="UP000824120">
    <property type="component" value="Chromosome 9"/>
</dbReference>
<proteinExistence type="predicted"/>